<feature type="domain" description="HNH nuclease" evidence="1">
    <location>
        <begin position="219"/>
        <end position="268"/>
    </location>
</feature>
<evidence type="ECO:0000259" key="1">
    <source>
        <dbReference type="Pfam" id="PF13391"/>
    </source>
</evidence>
<evidence type="ECO:0000313" key="2">
    <source>
        <dbReference type="EMBL" id="VUT01698.1"/>
    </source>
</evidence>
<protein>
    <recommendedName>
        <fullName evidence="1">HNH nuclease domain-containing protein</fullName>
    </recommendedName>
</protein>
<evidence type="ECO:0000313" key="3">
    <source>
        <dbReference type="Proteomes" id="UP000317652"/>
    </source>
</evidence>
<reference evidence="2 3" key="1">
    <citation type="submission" date="2019-07" db="EMBL/GenBank/DDBJ databases">
        <authorList>
            <person name="Brisse S."/>
            <person name="Rodrigues C."/>
            <person name="Thorpe H."/>
        </authorList>
    </citation>
    <scope>NUCLEOTIDE SEQUENCE [LARGE SCALE GENOMIC DNA]</scope>
    <source>
        <strain evidence="2">SB6411</strain>
    </source>
</reference>
<dbReference type="EMBL" id="CABGGS010000047">
    <property type="protein sequence ID" value="VUT01698.1"/>
    <property type="molecule type" value="Genomic_DNA"/>
</dbReference>
<dbReference type="InterPro" id="IPR003615">
    <property type="entry name" value="HNH_nuc"/>
</dbReference>
<name>A0ABY6VKL1_9ENTR</name>
<comment type="caution">
    <text evidence="2">The sequence shown here is derived from an EMBL/GenBank/DDBJ whole genome shotgun (WGS) entry which is preliminary data.</text>
</comment>
<organism evidence="2 3">
    <name type="scientific">Klebsiella spallanzanii</name>
    <dbReference type="NCBI Taxonomy" id="2587528"/>
    <lineage>
        <taxon>Bacteria</taxon>
        <taxon>Pseudomonadati</taxon>
        <taxon>Pseudomonadota</taxon>
        <taxon>Gammaproteobacteria</taxon>
        <taxon>Enterobacterales</taxon>
        <taxon>Enterobacteriaceae</taxon>
        <taxon>Klebsiella/Raoultella group</taxon>
        <taxon>Klebsiella</taxon>
    </lineage>
</organism>
<dbReference type="Proteomes" id="UP000317652">
    <property type="component" value="Unassembled WGS sequence"/>
</dbReference>
<keyword evidence="3" id="KW-1185">Reference proteome</keyword>
<sequence length="320" mass="36980">MVQQAWSFKTIRQDELRYWGNDGYHDDSSTFYRYDSFVANHKNVKAGDIVIITSRDKVLGISIVKAVSEKNINKKRNKCIHLDCNAKKILHRKTIKPEWRCDNGHEFIEPRVIYEPAIEFVANYGESYKEIENVSMDELMHQTPRYNGQMSIQEVNLAWAMGILNYQSNMVISIESRAADEDTPILSAEDQRKIVERQIKQRRGQQRFRNQLLDLNPVCAVTECSLVDILEAAHIEAYRNDSHNHISNGLLLRSDIHTLFDLNLCAVNPDTKCIHFSQGPLEHGYQQFEGGSINVTHKISLEALKKRWGEFSKLFNHAEC</sequence>
<accession>A0ABY6VKL1</accession>
<dbReference type="Pfam" id="PF13391">
    <property type="entry name" value="HNH_2"/>
    <property type="match status" value="1"/>
</dbReference>
<proteinExistence type="predicted"/>
<dbReference type="RefSeq" id="WP_142982874.1">
    <property type="nucleotide sequence ID" value="NZ_CABGGS010000047.1"/>
</dbReference>
<gene>
    <name evidence="2" type="ORF">SB6411_04160</name>
</gene>